<dbReference type="GeneID" id="34558667"/>
<dbReference type="OrthoDB" id="5403747at2759"/>
<feature type="compositionally biased region" description="Polar residues" evidence="1">
    <location>
        <begin position="69"/>
        <end position="84"/>
    </location>
</feature>
<proteinExistence type="predicted"/>
<sequence length="138" mass="15141">MADQTTPEVTLSDASFMVQIFKHMTEKPVIDWESFAEAAGFKNASVAQTRYGQIKRKFTQPGDPAYSTPKKTTQASASTPTSGSKIKKTTGRVGVKGKTGKKAVKDEDNKDEADGMDTDDKTIIKTEDIKFKEETLDI</sequence>
<dbReference type="EMBL" id="MJBS01000038">
    <property type="protein sequence ID" value="OHE99233.1"/>
    <property type="molecule type" value="Genomic_DNA"/>
</dbReference>
<organism evidence="3 4">
    <name type="scientific">Colletotrichum orchidophilum</name>
    <dbReference type="NCBI Taxonomy" id="1209926"/>
    <lineage>
        <taxon>Eukaryota</taxon>
        <taxon>Fungi</taxon>
        <taxon>Dikarya</taxon>
        <taxon>Ascomycota</taxon>
        <taxon>Pezizomycotina</taxon>
        <taxon>Sordariomycetes</taxon>
        <taxon>Hypocreomycetidae</taxon>
        <taxon>Glomerellales</taxon>
        <taxon>Glomerellaceae</taxon>
        <taxon>Colletotrichum</taxon>
    </lineage>
</organism>
<comment type="caution">
    <text evidence="3">The sequence shown here is derived from an EMBL/GenBank/DDBJ whole genome shotgun (WGS) entry which is preliminary data.</text>
</comment>
<evidence type="ECO:0000313" key="4">
    <source>
        <dbReference type="Proteomes" id="UP000176998"/>
    </source>
</evidence>
<dbReference type="InterPro" id="IPR054505">
    <property type="entry name" value="Myb_DNA-bind_8"/>
</dbReference>
<dbReference type="Pfam" id="PF22980">
    <property type="entry name" value="Myb_DNA-bind_8"/>
    <property type="match status" value="1"/>
</dbReference>
<dbReference type="AlphaFoldDB" id="A0A1G4BCW0"/>
<reference evidence="3 4" key="1">
    <citation type="submission" date="2016-09" db="EMBL/GenBank/DDBJ databases">
        <authorList>
            <person name="Capua I."/>
            <person name="De Benedictis P."/>
            <person name="Joannis T."/>
            <person name="Lombin L.H."/>
            <person name="Cattoli G."/>
        </authorList>
    </citation>
    <scope>NUCLEOTIDE SEQUENCE [LARGE SCALE GENOMIC DNA]</scope>
    <source>
        <strain evidence="3 4">IMI 309357</strain>
    </source>
</reference>
<gene>
    <name evidence="3" type="ORF">CORC01_05514</name>
</gene>
<evidence type="ECO:0000259" key="2">
    <source>
        <dbReference type="Pfam" id="PF22980"/>
    </source>
</evidence>
<dbReference type="STRING" id="1209926.A0A1G4BCW0"/>
<protein>
    <recommendedName>
        <fullName evidence="2">Myb-like DNA-binding domain-containing protein</fullName>
    </recommendedName>
</protein>
<name>A0A1G4BCW0_9PEZI</name>
<evidence type="ECO:0000256" key="1">
    <source>
        <dbReference type="SAM" id="MobiDB-lite"/>
    </source>
</evidence>
<evidence type="ECO:0000313" key="3">
    <source>
        <dbReference type="EMBL" id="OHE99233.1"/>
    </source>
</evidence>
<dbReference type="Proteomes" id="UP000176998">
    <property type="component" value="Unassembled WGS sequence"/>
</dbReference>
<accession>A0A1G4BCW0</accession>
<dbReference type="RefSeq" id="XP_022476382.1">
    <property type="nucleotide sequence ID" value="XM_022617157.1"/>
</dbReference>
<keyword evidence="4" id="KW-1185">Reference proteome</keyword>
<feature type="region of interest" description="Disordered" evidence="1">
    <location>
        <begin position="57"/>
        <end position="118"/>
    </location>
</feature>
<feature type="domain" description="Myb-like DNA-binding" evidence="2">
    <location>
        <begin position="13"/>
        <end position="58"/>
    </location>
</feature>